<sequence length="345" mass="37931">MPGKKSVSLLLTVGLLWSPVGVSISVLRLSAATDHCRLTNSTLSCDFTGVGEPVYAEDGYLENIDSVECRGPPVLHLPENACIKTMKIQHTKKVVVTGRSWKRNCGEYHLVVKNSTMTALPLTTTHLHAVGSTFYKMKLHPKMKHVSVANSRVSVLAIDQFLKDSVMVNITNTTVYYVDSLTASKKAEIQFWTSDIAYMRLDKTALQDNASLVMVDSRVGAGDTQELLVPPGVRQAQSTTKSPTHILLTMIISSIFFMLLPLGDATPNIPTRVSLDSPSCTFTRPTLRCDFRGIEQPVFLESNPFGDMTRSSDMTVFLSNAKLLILDGHLCINMSKPHLCCNLTP</sequence>
<comment type="caution">
    <text evidence="2">The sequence shown here is derived from an EMBL/GenBank/DDBJ whole genome shotgun (WGS) entry which is preliminary data.</text>
</comment>
<reference evidence="2 3" key="2">
    <citation type="submission" date="2019-01" db="EMBL/GenBank/DDBJ databases">
        <title>The decoding of complex shrimp genome reveals the adaptation for benthos swimmer, frequently molting mechanism and breeding impact on genome.</title>
        <authorList>
            <person name="Sun Y."/>
            <person name="Gao Y."/>
            <person name="Yu Y."/>
        </authorList>
    </citation>
    <scope>NUCLEOTIDE SEQUENCE [LARGE SCALE GENOMIC DNA]</scope>
    <source>
        <tissue evidence="2">Muscle</tissue>
    </source>
</reference>
<keyword evidence="3" id="KW-1185">Reference proteome</keyword>
<name>A0A3R7PNS8_PENVA</name>
<feature type="signal peptide" evidence="1">
    <location>
        <begin position="1"/>
        <end position="23"/>
    </location>
</feature>
<dbReference type="OrthoDB" id="6367469at2759"/>
<accession>A0A3R7PNS8</accession>
<gene>
    <name evidence="2" type="ORF">C7M84_009189</name>
</gene>
<keyword evidence="1" id="KW-0732">Signal</keyword>
<dbReference type="AlphaFoldDB" id="A0A3R7PNS8"/>
<evidence type="ECO:0000256" key="1">
    <source>
        <dbReference type="SAM" id="SignalP"/>
    </source>
</evidence>
<dbReference type="Proteomes" id="UP000283509">
    <property type="component" value="Unassembled WGS sequence"/>
</dbReference>
<protein>
    <submittedName>
        <fullName evidence="2">Uncharacterized protein</fullName>
    </submittedName>
</protein>
<proteinExistence type="predicted"/>
<evidence type="ECO:0000313" key="3">
    <source>
        <dbReference type="Proteomes" id="UP000283509"/>
    </source>
</evidence>
<evidence type="ECO:0000313" key="2">
    <source>
        <dbReference type="EMBL" id="ROT72424.1"/>
    </source>
</evidence>
<feature type="chain" id="PRO_5018565519" evidence="1">
    <location>
        <begin position="24"/>
        <end position="345"/>
    </location>
</feature>
<organism evidence="2 3">
    <name type="scientific">Penaeus vannamei</name>
    <name type="common">Whiteleg shrimp</name>
    <name type="synonym">Litopenaeus vannamei</name>
    <dbReference type="NCBI Taxonomy" id="6689"/>
    <lineage>
        <taxon>Eukaryota</taxon>
        <taxon>Metazoa</taxon>
        <taxon>Ecdysozoa</taxon>
        <taxon>Arthropoda</taxon>
        <taxon>Crustacea</taxon>
        <taxon>Multicrustacea</taxon>
        <taxon>Malacostraca</taxon>
        <taxon>Eumalacostraca</taxon>
        <taxon>Eucarida</taxon>
        <taxon>Decapoda</taxon>
        <taxon>Dendrobranchiata</taxon>
        <taxon>Penaeoidea</taxon>
        <taxon>Penaeidae</taxon>
        <taxon>Penaeus</taxon>
    </lineage>
</organism>
<reference evidence="2 3" key="1">
    <citation type="submission" date="2018-04" db="EMBL/GenBank/DDBJ databases">
        <authorList>
            <person name="Zhang X."/>
            <person name="Yuan J."/>
            <person name="Li F."/>
            <person name="Xiang J."/>
        </authorList>
    </citation>
    <scope>NUCLEOTIDE SEQUENCE [LARGE SCALE GENOMIC DNA]</scope>
    <source>
        <tissue evidence="2">Muscle</tissue>
    </source>
</reference>
<dbReference type="EMBL" id="QCYY01002158">
    <property type="protein sequence ID" value="ROT72424.1"/>
    <property type="molecule type" value="Genomic_DNA"/>
</dbReference>